<evidence type="ECO:0000313" key="1">
    <source>
        <dbReference type="EMBL" id="ORZ32066.1"/>
    </source>
</evidence>
<dbReference type="Proteomes" id="UP000193411">
    <property type="component" value="Unassembled WGS sequence"/>
</dbReference>
<reference evidence="1 2" key="1">
    <citation type="submission" date="2016-07" db="EMBL/GenBank/DDBJ databases">
        <title>Pervasive Adenine N6-methylation of Active Genes in Fungi.</title>
        <authorList>
            <consortium name="DOE Joint Genome Institute"/>
            <person name="Mondo S.J."/>
            <person name="Dannebaum R.O."/>
            <person name="Kuo R.C."/>
            <person name="Labutti K."/>
            <person name="Haridas S."/>
            <person name="Kuo A."/>
            <person name="Salamov A."/>
            <person name="Ahrendt S.R."/>
            <person name="Lipzen A."/>
            <person name="Sullivan W."/>
            <person name="Andreopoulos W.B."/>
            <person name="Clum A."/>
            <person name="Lindquist E."/>
            <person name="Daum C."/>
            <person name="Ramamoorthy G.K."/>
            <person name="Gryganskyi A."/>
            <person name="Culley D."/>
            <person name="Magnuson J.K."/>
            <person name="James T.Y."/>
            <person name="O'Malley M.A."/>
            <person name="Stajich J.E."/>
            <person name="Spatafora J.W."/>
            <person name="Visel A."/>
            <person name="Grigoriev I.V."/>
        </authorList>
    </citation>
    <scope>NUCLEOTIDE SEQUENCE [LARGE SCALE GENOMIC DNA]</scope>
    <source>
        <strain evidence="1 2">PL171</strain>
    </source>
</reference>
<keyword evidence="2" id="KW-1185">Reference proteome</keyword>
<gene>
    <name evidence="1" type="ORF">BCR44DRAFT_1440988</name>
</gene>
<accession>A0A1Y2HBW3</accession>
<organism evidence="1 2">
    <name type="scientific">Catenaria anguillulae PL171</name>
    <dbReference type="NCBI Taxonomy" id="765915"/>
    <lineage>
        <taxon>Eukaryota</taxon>
        <taxon>Fungi</taxon>
        <taxon>Fungi incertae sedis</taxon>
        <taxon>Blastocladiomycota</taxon>
        <taxon>Blastocladiomycetes</taxon>
        <taxon>Blastocladiales</taxon>
        <taxon>Catenariaceae</taxon>
        <taxon>Catenaria</taxon>
    </lineage>
</organism>
<evidence type="ECO:0000313" key="2">
    <source>
        <dbReference type="Proteomes" id="UP000193411"/>
    </source>
</evidence>
<sequence length="67" mass="7817">MRERTFNRCACSRHEHDVKRNLAQDRQHGRVCLPELEHVEGLAFASLLANRGFRILLIICDLPFPFV</sequence>
<comment type="caution">
    <text evidence="1">The sequence shown here is derived from an EMBL/GenBank/DDBJ whole genome shotgun (WGS) entry which is preliminary data.</text>
</comment>
<dbReference type="AlphaFoldDB" id="A0A1Y2HBW3"/>
<proteinExistence type="predicted"/>
<dbReference type="EMBL" id="MCFL01000051">
    <property type="protein sequence ID" value="ORZ32066.1"/>
    <property type="molecule type" value="Genomic_DNA"/>
</dbReference>
<name>A0A1Y2HBW3_9FUNG</name>
<protein>
    <submittedName>
        <fullName evidence="1">Uncharacterized protein</fullName>
    </submittedName>
</protein>